<accession>A0A9D1F962</accession>
<dbReference type="SUPFAM" id="SSF55174">
    <property type="entry name" value="Alpha-L RNA-binding motif"/>
    <property type="match status" value="1"/>
</dbReference>
<evidence type="ECO:0000256" key="1">
    <source>
        <dbReference type="PROSITE-ProRule" id="PRU00182"/>
    </source>
</evidence>
<dbReference type="Pfam" id="PF13275">
    <property type="entry name" value="S4_2"/>
    <property type="match status" value="1"/>
</dbReference>
<keyword evidence="1" id="KW-0694">RNA-binding</keyword>
<comment type="caution">
    <text evidence="2">The sequence shown here is derived from an EMBL/GenBank/DDBJ whole genome shotgun (WGS) entry which is preliminary data.</text>
</comment>
<dbReference type="Proteomes" id="UP000886741">
    <property type="component" value="Unassembled WGS sequence"/>
</dbReference>
<dbReference type="CDD" id="cd00165">
    <property type="entry name" value="S4"/>
    <property type="match status" value="1"/>
</dbReference>
<reference evidence="2" key="2">
    <citation type="journal article" date="2021" name="PeerJ">
        <title>Extensive microbial diversity within the chicken gut microbiome revealed by metagenomics and culture.</title>
        <authorList>
            <person name="Gilroy R."/>
            <person name="Ravi A."/>
            <person name="Getino M."/>
            <person name="Pursley I."/>
            <person name="Horton D.L."/>
            <person name="Alikhan N.F."/>
            <person name="Baker D."/>
            <person name="Gharbi K."/>
            <person name="Hall N."/>
            <person name="Watson M."/>
            <person name="Adriaenssens E.M."/>
            <person name="Foster-Nyarko E."/>
            <person name="Jarju S."/>
            <person name="Secka A."/>
            <person name="Antonio M."/>
            <person name="Oren A."/>
            <person name="Chaudhuri R.R."/>
            <person name="La Ragione R."/>
            <person name="Hildebrand F."/>
            <person name="Pallen M.J."/>
        </authorList>
    </citation>
    <scope>NUCLEOTIDE SEQUENCE</scope>
    <source>
        <strain evidence="2">ChiBcec16-1751</strain>
    </source>
</reference>
<evidence type="ECO:0000313" key="3">
    <source>
        <dbReference type="Proteomes" id="UP000886741"/>
    </source>
</evidence>
<evidence type="ECO:0000313" key="2">
    <source>
        <dbReference type="EMBL" id="HIS64410.1"/>
    </source>
</evidence>
<dbReference type="InterPro" id="IPR036986">
    <property type="entry name" value="S4_RNA-bd_sf"/>
</dbReference>
<dbReference type="AlphaFoldDB" id="A0A9D1F962"/>
<dbReference type="PROSITE" id="PS50889">
    <property type="entry name" value="S4"/>
    <property type="match status" value="1"/>
</dbReference>
<dbReference type="EMBL" id="DVJJ01000053">
    <property type="protein sequence ID" value="HIS64410.1"/>
    <property type="molecule type" value="Genomic_DNA"/>
</dbReference>
<proteinExistence type="predicted"/>
<organism evidence="2 3">
    <name type="scientific">Candidatus Avoscillospira avistercoris</name>
    <dbReference type="NCBI Taxonomy" id="2840707"/>
    <lineage>
        <taxon>Bacteria</taxon>
        <taxon>Bacillati</taxon>
        <taxon>Bacillota</taxon>
        <taxon>Clostridia</taxon>
        <taxon>Eubacteriales</taxon>
        <taxon>Oscillospiraceae</taxon>
        <taxon>Oscillospiraceae incertae sedis</taxon>
        <taxon>Candidatus Avoscillospira</taxon>
    </lineage>
</organism>
<sequence>MKVRVTRKQSDTPIPVAIHTEFIKLQDFLKFCDAVSSGGMAKNFIQNGEIAVNGETETRRGRKLYPGDVVSFGPNRWQVTAHEA</sequence>
<reference evidence="2" key="1">
    <citation type="submission" date="2020-10" db="EMBL/GenBank/DDBJ databases">
        <authorList>
            <person name="Gilroy R."/>
        </authorList>
    </citation>
    <scope>NUCLEOTIDE SEQUENCE</scope>
    <source>
        <strain evidence="2">ChiBcec16-1751</strain>
    </source>
</reference>
<dbReference type="NCBIfam" id="TIGR02988">
    <property type="entry name" value="YaaA_near_RecF"/>
    <property type="match status" value="1"/>
</dbReference>
<dbReference type="Gene3D" id="3.10.290.10">
    <property type="entry name" value="RNA-binding S4 domain"/>
    <property type="match status" value="1"/>
</dbReference>
<protein>
    <submittedName>
        <fullName evidence="2">S4 domain-containing protein YaaA</fullName>
    </submittedName>
</protein>
<dbReference type="GO" id="GO:0003723">
    <property type="term" value="F:RNA binding"/>
    <property type="evidence" value="ECO:0007669"/>
    <property type="project" value="UniProtKB-KW"/>
</dbReference>
<name>A0A9D1F962_9FIRM</name>
<gene>
    <name evidence="2" type="primary">yaaA</name>
    <name evidence="2" type="ORF">IAA83_03440</name>
</gene>
<dbReference type="InterPro" id="IPR014330">
    <property type="entry name" value="RNA-bd_S4-rel_YaaA"/>
</dbReference>